<evidence type="ECO:0000256" key="5">
    <source>
        <dbReference type="ARBA" id="ARBA00022692"/>
    </source>
</evidence>
<keyword evidence="9 14" id="KW-0798">TonB box</keyword>
<dbReference type="InterPro" id="IPR012910">
    <property type="entry name" value="Plug_dom"/>
</dbReference>
<evidence type="ECO:0000259" key="16">
    <source>
        <dbReference type="Pfam" id="PF07715"/>
    </source>
</evidence>
<protein>
    <recommendedName>
        <fullName evidence="19">TonB-dependent receptor</fullName>
    </recommendedName>
</protein>
<evidence type="ECO:0000256" key="12">
    <source>
        <dbReference type="PROSITE-ProRule" id="PRU01360"/>
    </source>
</evidence>
<reference evidence="17 18" key="1">
    <citation type="submission" date="2017-03" db="EMBL/GenBank/DDBJ databases">
        <title>Complete genome sequence of Blastomonas fulva degrading microcsystin LR.</title>
        <authorList>
            <person name="Lee H.-g."/>
            <person name="Jin L."/>
            <person name="oh H.-M."/>
        </authorList>
    </citation>
    <scope>NUCLEOTIDE SEQUENCE [LARGE SCALE GENOMIC DNA]</scope>
    <source>
        <strain evidence="17 18">T2</strain>
    </source>
</reference>
<feature type="domain" description="TonB-dependent receptor plug" evidence="16">
    <location>
        <begin position="153"/>
        <end position="264"/>
    </location>
</feature>
<evidence type="ECO:0000256" key="11">
    <source>
        <dbReference type="ARBA" id="ARBA00023237"/>
    </source>
</evidence>
<evidence type="ECO:0000256" key="2">
    <source>
        <dbReference type="ARBA" id="ARBA00022448"/>
    </source>
</evidence>
<evidence type="ECO:0000256" key="9">
    <source>
        <dbReference type="ARBA" id="ARBA00023077"/>
    </source>
</evidence>
<dbReference type="Pfam" id="PF00593">
    <property type="entry name" value="TonB_dep_Rec_b-barrel"/>
    <property type="match status" value="1"/>
</dbReference>
<proteinExistence type="inferred from homology"/>
<keyword evidence="5 12" id="KW-0812">Transmembrane</keyword>
<dbReference type="PROSITE" id="PS01156">
    <property type="entry name" value="TONB_DEPENDENT_REC_2"/>
    <property type="match status" value="1"/>
</dbReference>
<accession>A0ABN5B4Q1</accession>
<name>A0ABN5B4Q1_9SPHN</name>
<dbReference type="Proteomes" id="UP000258016">
    <property type="component" value="Chromosome"/>
</dbReference>
<dbReference type="InterPro" id="IPR039426">
    <property type="entry name" value="TonB-dep_rcpt-like"/>
</dbReference>
<evidence type="ECO:0000313" key="18">
    <source>
        <dbReference type="Proteomes" id="UP000258016"/>
    </source>
</evidence>
<keyword evidence="18" id="KW-1185">Reference proteome</keyword>
<dbReference type="InterPro" id="IPR000531">
    <property type="entry name" value="Beta-barrel_TonB"/>
</dbReference>
<dbReference type="Pfam" id="PF07715">
    <property type="entry name" value="Plug"/>
    <property type="match status" value="1"/>
</dbReference>
<comment type="similarity">
    <text evidence="12 14">Belongs to the TonB-dependent receptor family.</text>
</comment>
<evidence type="ECO:0000256" key="3">
    <source>
        <dbReference type="ARBA" id="ARBA00022452"/>
    </source>
</evidence>
<evidence type="ECO:0008006" key="19">
    <source>
        <dbReference type="Google" id="ProtNLM"/>
    </source>
</evidence>
<keyword evidence="8" id="KW-0406">Ion transport</keyword>
<dbReference type="InterPro" id="IPR010917">
    <property type="entry name" value="TonB_rcpt_CS"/>
</dbReference>
<sequence length="962" mass="102687">MPARYIGDAMPPLAACANIRHAVLPAQKAAANDRQADSWPRWICMNGGVHALIALSGASQSSQRDGQRYSIRAPWRGARRKKGKVTRPGVTFGGYEIMKALRASGFARSVLFTGVALGSITAAAPLAAQETVAEDDGDRSEIVVTARRRDEDIQSVPISINAYSAEDLAERNIQTLADLGNSTPGIVMNSIAGGNTQTIYIRGLAPGNTANDLNVEANVGVFIDGIYQTSRNTIDMISVLDVGQIEIAKGPQSALFGRSTFAGAMAISTGKPTDDLSGSLQVTAGIDEDYRIRGAISLPISDTLKARIAGGYVTYDGFGTNAAARGDNLGGFEKYAVTGALEFKPSENFRALLSGFYTHSEAEVSPVYGLPIRNLNCGNVNAATGLPLLFCGELAPQRVSDVSPRLKDTVAKNTQVSLTLEGRIAGVKATSITGLTWADNRGTSDYDLTSGGTQFGVCTLGNATNASCGTNFLAAPYSRLTRVNFSIGTVERVRTFSQEIRIQSDNESPFQWIVGGYYFNSRIPLAAGGLGADGAGLAANERLIQVSQLTTPAATGVGPYDFTGNLFLVPDSNSGQVFGNYSSASTKTFSIFGALGYEFGDLRFNAEGRYNSDVKEAQVFSILNPTSAPRVNQPINGTTIPAAGTFPAAGPRFKRTFNSFTPRFTLDYRPAEDILLYASAAKGVRSGGFNTANPVSATGILASEVPYEEETNWTYEAGFKSQLFERRLTLNGAFFYVDWKDAQISAFTQNPTAVNPVRIVQNAGALRAKGFEMLAEFDVTDMFAIGGSFIYSDPKFRPGAYDGSQIPQCRTGTTPATFGNANGCPPIIAVPTANGGTQFVPTLEGLRPTRSVKVQWNVHATADIPLSDDWALRGRVDVNHTGPAFNNLINTIGFGERTLVNARLAVESDRFSIALWGNNLFDKAYVQNSINQPRAGFPAAFSIPEIYLGEGRRIGITAGMKF</sequence>
<feature type="domain" description="TonB-dependent receptor-like beta-barrel" evidence="15">
    <location>
        <begin position="439"/>
        <end position="920"/>
    </location>
</feature>
<keyword evidence="11 12" id="KW-0998">Cell outer membrane</keyword>
<evidence type="ECO:0000256" key="7">
    <source>
        <dbReference type="ARBA" id="ARBA00023004"/>
    </source>
</evidence>
<keyword evidence="6" id="KW-0732">Signal</keyword>
<keyword evidence="7" id="KW-0408">Iron</keyword>
<keyword evidence="10 12" id="KW-0472">Membrane</keyword>
<keyword evidence="4" id="KW-0410">Iron transport</keyword>
<evidence type="ECO:0000256" key="6">
    <source>
        <dbReference type="ARBA" id="ARBA00022729"/>
    </source>
</evidence>
<evidence type="ECO:0000313" key="17">
    <source>
        <dbReference type="EMBL" id="ASR51146.1"/>
    </source>
</evidence>
<dbReference type="PROSITE" id="PS52016">
    <property type="entry name" value="TONB_DEPENDENT_REC_3"/>
    <property type="match status" value="1"/>
</dbReference>
<keyword evidence="2 12" id="KW-0813">Transport</keyword>
<dbReference type="EMBL" id="CP020083">
    <property type="protein sequence ID" value="ASR51146.1"/>
    <property type="molecule type" value="Genomic_DNA"/>
</dbReference>
<dbReference type="Gene3D" id="2.40.170.20">
    <property type="entry name" value="TonB-dependent receptor, beta-barrel domain"/>
    <property type="match status" value="1"/>
</dbReference>
<evidence type="ECO:0000256" key="1">
    <source>
        <dbReference type="ARBA" id="ARBA00004571"/>
    </source>
</evidence>
<dbReference type="PANTHER" id="PTHR32552">
    <property type="entry name" value="FERRICHROME IRON RECEPTOR-RELATED"/>
    <property type="match status" value="1"/>
</dbReference>
<keyword evidence="3 12" id="KW-1134">Transmembrane beta strand</keyword>
<evidence type="ECO:0000256" key="13">
    <source>
        <dbReference type="PROSITE-ProRule" id="PRU10144"/>
    </source>
</evidence>
<evidence type="ECO:0000256" key="4">
    <source>
        <dbReference type="ARBA" id="ARBA00022496"/>
    </source>
</evidence>
<evidence type="ECO:0000256" key="10">
    <source>
        <dbReference type="ARBA" id="ARBA00023136"/>
    </source>
</evidence>
<evidence type="ECO:0000256" key="8">
    <source>
        <dbReference type="ARBA" id="ARBA00023065"/>
    </source>
</evidence>
<gene>
    <name evidence="17" type="ORF">B5J99_06410</name>
</gene>
<dbReference type="InterPro" id="IPR036942">
    <property type="entry name" value="Beta-barrel_TonB_sf"/>
</dbReference>
<evidence type="ECO:0000259" key="15">
    <source>
        <dbReference type="Pfam" id="PF00593"/>
    </source>
</evidence>
<dbReference type="PANTHER" id="PTHR32552:SF81">
    <property type="entry name" value="TONB-DEPENDENT OUTER MEMBRANE RECEPTOR"/>
    <property type="match status" value="1"/>
</dbReference>
<evidence type="ECO:0000256" key="14">
    <source>
        <dbReference type="RuleBase" id="RU003357"/>
    </source>
</evidence>
<comment type="subcellular location">
    <subcellularLocation>
        <location evidence="1 12">Cell outer membrane</location>
        <topology evidence="1 12">Multi-pass membrane protein</topology>
    </subcellularLocation>
</comment>
<feature type="short sequence motif" description="TonB C-terminal box" evidence="13">
    <location>
        <begin position="945"/>
        <end position="962"/>
    </location>
</feature>
<dbReference type="SUPFAM" id="SSF56935">
    <property type="entry name" value="Porins"/>
    <property type="match status" value="1"/>
</dbReference>
<organism evidence="17 18">
    <name type="scientific">Blastomonas fulva</name>
    <dbReference type="NCBI Taxonomy" id="1550728"/>
    <lineage>
        <taxon>Bacteria</taxon>
        <taxon>Pseudomonadati</taxon>
        <taxon>Pseudomonadota</taxon>
        <taxon>Alphaproteobacteria</taxon>
        <taxon>Sphingomonadales</taxon>
        <taxon>Sphingomonadaceae</taxon>
        <taxon>Blastomonas</taxon>
    </lineage>
</organism>